<sequence>MRSMFLATALTTTCLTAGPVFADVTPEDVWASYHDMMASIGMEPKAEVSREGDTLVVRNMIYGMNIEMGEASITDTTTAPEIRFQERQGGTVAVWFPQPLTSIMVAPSEPGTENGDTVETRSTVTYIGEAIVSGTPDDILYTVDNAAMTMVTEPVIVDHVTIQPGVSAKFAGISGTSTMVHNRESLSSEMDMTAATLTYEVDQIDTEEDGTVEMGFVGNTLSIKGAILLPQTDSDNMLATLLGQSTMDVTMDMQDSASFVTVTGKEPSSNMDIRAATGLSTLDMTLKGGAIGYDISAGDLDITVAGPQIPGGQVALSMAEYSGALFFPLAASEDDQPFSAKIGLKDLVLPEIAWMIADPTGQLSRDPANLRLAFEGTLKSDVDLFDMNALMALEEEGAEEMPFEVKTLALPDIYLALAGATVAGNGAGHFLDQEPAIPGGMPPFTGKLNLTLNGVTELIDKLSASGIMPQETAMSAQMMLGLFARPGTEPGELVSEIEMTEDGAIIANGQPLPF</sequence>
<dbReference type="EMBL" id="QAOH01000010">
    <property type="protein sequence ID" value="PTQ70177.1"/>
    <property type="molecule type" value="Genomic_DNA"/>
</dbReference>
<reference evidence="2 3" key="1">
    <citation type="submission" date="2018-04" db="EMBL/GenBank/DDBJ databases">
        <title>Genomic Encyclopedia of Archaeal and Bacterial Type Strains, Phase II (KMG-II): from individual species to whole genera.</title>
        <authorList>
            <person name="Goeker M."/>
        </authorList>
    </citation>
    <scope>NUCLEOTIDE SEQUENCE [LARGE SCALE GENOMIC DNA]</scope>
    <source>
        <strain evidence="2 3">DSM 100434</strain>
    </source>
</reference>
<keyword evidence="1" id="KW-0732">Signal</keyword>
<dbReference type="Proteomes" id="UP000244077">
    <property type="component" value="Unassembled WGS sequence"/>
</dbReference>
<dbReference type="RefSeq" id="WP_107817086.1">
    <property type="nucleotide sequence ID" value="NZ_QAOH01000010.1"/>
</dbReference>
<organism evidence="2 3">
    <name type="scientific">Celeribacter persicus</name>
    <dbReference type="NCBI Taxonomy" id="1651082"/>
    <lineage>
        <taxon>Bacteria</taxon>
        <taxon>Pseudomonadati</taxon>
        <taxon>Pseudomonadota</taxon>
        <taxon>Alphaproteobacteria</taxon>
        <taxon>Rhodobacterales</taxon>
        <taxon>Roseobacteraceae</taxon>
        <taxon>Celeribacter</taxon>
    </lineage>
</organism>
<proteinExistence type="predicted"/>
<evidence type="ECO:0000313" key="3">
    <source>
        <dbReference type="Proteomes" id="UP000244077"/>
    </source>
</evidence>
<feature type="chain" id="PRO_5015439975" evidence="1">
    <location>
        <begin position="23"/>
        <end position="514"/>
    </location>
</feature>
<dbReference type="Pfam" id="PF09898">
    <property type="entry name" value="DUF2125"/>
    <property type="match status" value="1"/>
</dbReference>
<dbReference type="OrthoDB" id="7791409at2"/>
<dbReference type="InterPro" id="IPR018666">
    <property type="entry name" value="DUF2125"/>
</dbReference>
<keyword evidence="3" id="KW-1185">Reference proteome</keyword>
<evidence type="ECO:0000313" key="2">
    <source>
        <dbReference type="EMBL" id="PTQ70177.1"/>
    </source>
</evidence>
<evidence type="ECO:0000256" key="1">
    <source>
        <dbReference type="SAM" id="SignalP"/>
    </source>
</evidence>
<accession>A0A2T5HF42</accession>
<comment type="caution">
    <text evidence="2">The sequence shown here is derived from an EMBL/GenBank/DDBJ whole genome shotgun (WGS) entry which is preliminary data.</text>
</comment>
<dbReference type="AlphaFoldDB" id="A0A2T5HF42"/>
<gene>
    <name evidence="2" type="ORF">C8N42_11062</name>
</gene>
<name>A0A2T5HF42_9RHOB</name>
<feature type="signal peptide" evidence="1">
    <location>
        <begin position="1"/>
        <end position="22"/>
    </location>
</feature>
<protein>
    <submittedName>
        <fullName evidence="2">Uncharacterized protein DUF2125</fullName>
    </submittedName>
</protein>